<evidence type="ECO:0000313" key="1">
    <source>
        <dbReference type="EMBL" id="KAF0550261.1"/>
    </source>
</evidence>
<proteinExistence type="predicted"/>
<dbReference type="Proteomes" id="UP000439903">
    <property type="component" value="Unassembled WGS sequence"/>
</dbReference>
<gene>
    <name evidence="1" type="ORF">F8M41_024687</name>
</gene>
<organism evidence="1 2">
    <name type="scientific">Gigaspora margarita</name>
    <dbReference type="NCBI Taxonomy" id="4874"/>
    <lineage>
        <taxon>Eukaryota</taxon>
        <taxon>Fungi</taxon>
        <taxon>Fungi incertae sedis</taxon>
        <taxon>Mucoromycota</taxon>
        <taxon>Glomeromycotina</taxon>
        <taxon>Glomeromycetes</taxon>
        <taxon>Diversisporales</taxon>
        <taxon>Gigasporaceae</taxon>
        <taxon>Gigaspora</taxon>
    </lineage>
</organism>
<evidence type="ECO:0000313" key="2">
    <source>
        <dbReference type="Proteomes" id="UP000439903"/>
    </source>
</evidence>
<name>A0A8H4B0C7_GIGMA</name>
<comment type="caution">
    <text evidence="1">The sequence shown here is derived from an EMBL/GenBank/DDBJ whole genome shotgun (WGS) entry which is preliminary data.</text>
</comment>
<dbReference type="AlphaFoldDB" id="A0A8H4B0C7"/>
<dbReference type="EMBL" id="WTPW01000086">
    <property type="protein sequence ID" value="KAF0550261.1"/>
    <property type="molecule type" value="Genomic_DNA"/>
</dbReference>
<keyword evidence="2" id="KW-1185">Reference proteome</keyword>
<protein>
    <submittedName>
        <fullName evidence="1">Protein far1-related sequence 5-like</fullName>
    </submittedName>
</protein>
<dbReference type="OrthoDB" id="2419720at2759"/>
<accession>A0A8H4B0C7</accession>
<reference evidence="1 2" key="1">
    <citation type="journal article" date="2019" name="Environ. Microbiol.">
        <title>At the nexus of three kingdoms: the genome of the mycorrhizal fungus Gigaspora margarita provides insights into plant, endobacterial and fungal interactions.</title>
        <authorList>
            <person name="Venice F."/>
            <person name="Ghignone S."/>
            <person name="Salvioli di Fossalunga A."/>
            <person name="Amselem J."/>
            <person name="Novero M."/>
            <person name="Xianan X."/>
            <person name="Sedzielewska Toro K."/>
            <person name="Morin E."/>
            <person name="Lipzen A."/>
            <person name="Grigoriev I.V."/>
            <person name="Henrissat B."/>
            <person name="Martin F.M."/>
            <person name="Bonfante P."/>
        </authorList>
    </citation>
    <scope>NUCLEOTIDE SEQUENCE [LARGE SCALE GENOMIC DNA]</scope>
    <source>
        <strain evidence="1 2">BEG34</strain>
    </source>
</reference>
<sequence>MHTKGIICHHFWQVMLYSSAARFHISIIPIRWYKNEIFVKLDQALKNLPSLIAIESLVNTANEINLALQTSRNFQNTNYQASIQQIAPQRNRFRSHSQ</sequence>